<reference evidence="1" key="1">
    <citation type="submission" date="2023-03" db="EMBL/GenBank/DDBJ databases">
        <title>Massive genome expansion in bonnet fungi (Mycena s.s.) driven by repeated elements and novel gene families across ecological guilds.</title>
        <authorList>
            <consortium name="Lawrence Berkeley National Laboratory"/>
            <person name="Harder C.B."/>
            <person name="Miyauchi S."/>
            <person name="Viragh M."/>
            <person name="Kuo A."/>
            <person name="Thoen E."/>
            <person name="Andreopoulos B."/>
            <person name="Lu D."/>
            <person name="Skrede I."/>
            <person name="Drula E."/>
            <person name="Henrissat B."/>
            <person name="Morin E."/>
            <person name="Kohler A."/>
            <person name="Barry K."/>
            <person name="LaButti K."/>
            <person name="Morin E."/>
            <person name="Salamov A."/>
            <person name="Lipzen A."/>
            <person name="Mereny Z."/>
            <person name="Hegedus B."/>
            <person name="Baldrian P."/>
            <person name="Stursova M."/>
            <person name="Weitz H."/>
            <person name="Taylor A."/>
            <person name="Grigoriev I.V."/>
            <person name="Nagy L.G."/>
            <person name="Martin F."/>
            <person name="Kauserud H."/>
        </authorList>
    </citation>
    <scope>NUCLEOTIDE SEQUENCE</scope>
    <source>
        <strain evidence="1">CBHHK188m</strain>
    </source>
</reference>
<proteinExistence type="predicted"/>
<protein>
    <submittedName>
        <fullName evidence="1">Uncharacterized protein</fullName>
    </submittedName>
</protein>
<dbReference type="Proteomes" id="UP001215280">
    <property type="component" value="Unassembled WGS sequence"/>
</dbReference>
<organism evidence="1 2">
    <name type="scientific">Mycena maculata</name>
    <dbReference type="NCBI Taxonomy" id="230809"/>
    <lineage>
        <taxon>Eukaryota</taxon>
        <taxon>Fungi</taxon>
        <taxon>Dikarya</taxon>
        <taxon>Basidiomycota</taxon>
        <taxon>Agaricomycotina</taxon>
        <taxon>Agaricomycetes</taxon>
        <taxon>Agaricomycetidae</taxon>
        <taxon>Agaricales</taxon>
        <taxon>Marasmiineae</taxon>
        <taxon>Mycenaceae</taxon>
        <taxon>Mycena</taxon>
    </lineage>
</organism>
<keyword evidence="2" id="KW-1185">Reference proteome</keyword>
<dbReference type="AlphaFoldDB" id="A0AAD7IJ56"/>
<dbReference type="EMBL" id="JARJLG010000108">
    <property type="protein sequence ID" value="KAJ7744274.1"/>
    <property type="molecule type" value="Genomic_DNA"/>
</dbReference>
<accession>A0AAD7IJ56</accession>
<sequence>MTQTFRRVCNVSGNAWPDPTRIRTNEITGEVYPTPFFHLLVSDTRNGNLCLAVATQALSELKDKEVWPDGLQRRRGEPDPTWNLAYFKVLAKKSFRTCRKQWRDRQNDETGGLTRTNVISNRHNKRRIRKSEQLLKVLQEYAERHGLDLGFLKVLIDEQFLSDEVSGPEDDSGESKDAWRVRMAAAAGLPTAPDALKKLHFLEVLVPDWRSKAYSDLIHDIEQFRFEGSSDAQKLNLKYNRVLVGRSSDRVPKYAPYNFGISREWFNTHSKVPEYETLLRDWDKYPEPVGCGLVLEP</sequence>
<name>A0AAD7IJ56_9AGAR</name>
<gene>
    <name evidence="1" type="ORF">DFH07DRAFT_749550</name>
</gene>
<comment type="caution">
    <text evidence="1">The sequence shown here is derived from an EMBL/GenBank/DDBJ whole genome shotgun (WGS) entry which is preliminary data.</text>
</comment>
<evidence type="ECO:0000313" key="1">
    <source>
        <dbReference type="EMBL" id="KAJ7744274.1"/>
    </source>
</evidence>
<evidence type="ECO:0000313" key="2">
    <source>
        <dbReference type="Proteomes" id="UP001215280"/>
    </source>
</evidence>